<dbReference type="Gene3D" id="3.40.50.850">
    <property type="entry name" value="Isochorismatase-like"/>
    <property type="match status" value="1"/>
</dbReference>
<dbReference type="InterPro" id="IPR000868">
    <property type="entry name" value="Isochorismatase-like_dom"/>
</dbReference>
<dbReference type="CDD" id="cd01014">
    <property type="entry name" value="nicotinamidase_related"/>
    <property type="match status" value="1"/>
</dbReference>
<reference evidence="4 5" key="1">
    <citation type="submission" date="2016-12" db="EMBL/GenBank/DDBJ databases">
        <authorList>
            <person name="Song W.-J."/>
            <person name="Kurnit D.M."/>
        </authorList>
    </citation>
    <scope>NUCLEOTIDE SEQUENCE [LARGE SCALE GENOMIC DNA]</scope>
    <source>
        <strain evidence="4 5">DSM 12503</strain>
    </source>
</reference>
<evidence type="ECO:0000259" key="3">
    <source>
        <dbReference type="Pfam" id="PF00857"/>
    </source>
</evidence>
<evidence type="ECO:0000256" key="1">
    <source>
        <dbReference type="ARBA" id="ARBA00006336"/>
    </source>
</evidence>
<keyword evidence="2" id="KW-0378">Hydrolase</keyword>
<evidence type="ECO:0000256" key="2">
    <source>
        <dbReference type="ARBA" id="ARBA00022801"/>
    </source>
</evidence>
<comment type="similarity">
    <text evidence="1">Belongs to the isochorismatase family.</text>
</comment>
<accession>A0A1M7YK81</accession>
<dbReference type="OrthoDB" id="257098at2"/>
<keyword evidence="5" id="KW-1185">Reference proteome</keyword>
<gene>
    <name evidence="4" type="ORF">SAMN02745217_03876</name>
</gene>
<dbReference type="EMBL" id="FRFD01000012">
    <property type="protein sequence ID" value="SHO52938.1"/>
    <property type="molecule type" value="Genomic_DNA"/>
</dbReference>
<dbReference type="PANTHER" id="PTHR43540:SF1">
    <property type="entry name" value="ISOCHORISMATASE HYDROLASE"/>
    <property type="match status" value="1"/>
</dbReference>
<sequence>MKSAIVLIDIQNDYFEGGKNELHHSDKAAVHAKQALNFFRNAKMPVYHVQHVSGGEGATFFLPDTNGAEIHKSVTPLAEEKVFVKHAPNAFYNTGLSGELLSNGINHLVICGMMSHMCIDTTVRAAWDYGFSVTVLEDACTTMDLVLKNGAVIPAETVHNTFMASLNGTFAKVLQADDLCHGELQ</sequence>
<organism evidence="4 5">
    <name type="scientific">Anaerocolumna xylanovorans DSM 12503</name>
    <dbReference type="NCBI Taxonomy" id="1121345"/>
    <lineage>
        <taxon>Bacteria</taxon>
        <taxon>Bacillati</taxon>
        <taxon>Bacillota</taxon>
        <taxon>Clostridia</taxon>
        <taxon>Lachnospirales</taxon>
        <taxon>Lachnospiraceae</taxon>
        <taxon>Anaerocolumna</taxon>
    </lineage>
</organism>
<dbReference type="GO" id="GO:0016787">
    <property type="term" value="F:hydrolase activity"/>
    <property type="evidence" value="ECO:0007669"/>
    <property type="project" value="UniProtKB-KW"/>
</dbReference>
<dbReference type="Pfam" id="PF00857">
    <property type="entry name" value="Isochorismatase"/>
    <property type="match status" value="1"/>
</dbReference>
<dbReference type="PANTHER" id="PTHR43540">
    <property type="entry name" value="PEROXYUREIDOACRYLATE/UREIDOACRYLATE AMIDOHYDROLASE-RELATED"/>
    <property type="match status" value="1"/>
</dbReference>
<dbReference type="Proteomes" id="UP000184612">
    <property type="component" value="Unassembled WGS sequence"/>
</dbReference>
<dbReference type="InterPro" id="IPR050272">
    <property type="entry name" value="Isochorismatase-like_hydrls"/>
</dbReference>
<dbReference type="SUPFAM" id="SSF52499">
    <property type="entry name" value="Isochorismatase-like hydrolases"/>
    <property type="match status" value="1"/>
</dbReference>
<name>A0A1M7YK81_9FIRM</name>
<proteinExistence type="inferred from homology"/>
<dbReference type="AlphaFoldDB" id="A0A1M7YK81"/>
<evidence type="ECO:0000313" key="4">
    <source>
        <dbReference type="EMBL" id="SHO52938.1"/>
    </source>
</evidence>
<dbReference type="InterPro" id="IPR036380">
    <property type="entry name" value="Isochorismatase-like_sf"/>
</dbReference>
<evidence type="ECO:0000313" key="5">
    <source>
        <dbReference type="Proteomes" id="UP000184612"/>
    </source>
</evidence>
<protein>
    <submittedName>
        <fullName evidence="4">Nicotinamidase-related amidase</fullName>
    </submittedName>
</protein>
<feature type="domain" description="Isochorismatase-like" evidence="3">
    <location>
        <begin position="3"/>
        <end position="177"/>
    </location>
</feature>
<dbReference type="RefSeq" id="WP_073590518.1">
    <property type="nucleotide sequence ID" value="NZ_FRFD01000012.1"/>
</dbReference>
<dbReference type="STRING" id="1121345.SAMN02745217_03876"/>